<evidence type="ECO:0000256" key="3">
    <source>
        <dbReference type="ARBA" id="ARBA00022540"/>
    </source>
</evidence>
<accession>A0A7H4LNA6</accession>
<dbReference type="Gene3D" id="3.30.780.10">
    <property type="entry name" value="SUI1-like domain"/>
    <property type="match status" value="1"/>
</dbReference>
<dbReference type="Proteomes" id="UP000280104">
    <property type="component" value="Chromosome II"/>
</dbReference>
<dbReference type="InterPro" id="IPR005874">
    <property type="entry name" value="SUI1_euk"/>
</dbReference>
<evidence type="ECO:0000256" key="1">
    <source>
        <dbReference type="ARBA" id="ARBA00003130"/>
    </source>
</evidence>
<evidence type="ECO:0000256" key="8">
    <source>
        <dbReference type="ARBA" id="ARBA00075362"/>
    </source>
</evidence>
<dbReference type="FunFam" id="3.30.780.10:FF:000001">
    <property type="entry name" value="Eukaryotic translation initiation factor SUI1"/>
    <property type="match status" value="1"/>
</dbReference>
<dbReference type="CDD" id="cd11566">
    <property type="entry name" value="eIF1_SUI1"/>
    <property type="match status" value="1"/>
</dbReference>
<sequence>MQRKTNTKPQAISSARAPTPAAVSSSSSIKGNTDVSPSELEQRVKVSPPPPFGSDRWAAGGASSSDEEEDTKKTKNKKAAASKAVPARKSSKAKGKDRYLVAPPAEADQGFMPTGGAPDPFADNDALPPSSFDPFAEARADDAAGGGAGVDDAYVHLRVQQRNGKKTLTTVQGLSASYNYAKVLRDLKRELCCNGTVVEDKELGNVIQLQGDHRKRVAGFLAKAGLAKTECIKVHGF</sequence>
<dbReference type="EMBL" id="LS480641">
    <property type="protein sequence ID" value="SPT20095.1"/>
    <property type="molecule type" value="Genomic_DNA"/>
</dbReference>
<evidence type="ECO:0000256" key="10">
    <source>
        <dbReference type="SAM" id="MobiDB-lite"/>
    </source>
</evidence>
<dbReference type="GO" id="GO:0003743">
    <property type="term" value="F:translation initiation factor activity"/>
    <property type="evidence" value="ECO:0007669"/>
    <property type="project" value="UniProtKB-KW"/>
</dbReference>
<evidence type="ECO:0000256" key="9">
    <source>
        <dbReference type="ARBA" id="ARBA00083220"/>
    </source>
</evidence>
<reference evidence="12 13" key="1">
    <citation type="submission" date="2018-05" db="EMBL/GenBank/DDBJ databases">
        <authorList>
            <person name="Thind KAUR A."/>
        </authorList>
    </citation>
    <scope>NUCLEOTIDE SEQUENCE [LARGE SCALE GENOMIC DNA]</scope>
</reference>
<evidence type="ECO:0000313" key="12">
    <source>
        <dbReference type="EMBL" id="SPT20095.1"/>
    </source>
</evidence>
<evidence type="ECO:0000256" key="4">
    <source>
        <dbReference type="ARBA" id="ARBA00022845"/>
    </source>
</evidence>
<evidence type="ECO:0000256" key="6">
    <source>
        <dbReference type="ARBA" id="ARBA00031826"/>
    </source>
</evidence>
<evidence type="ECO:0000256" key="5">
    <source>
        <dbReference type="ARBA" id="ARBA00022917"/>
    </source>
</evidence>
<dbReference type="Gramene" id="TraesPARA_EIv1.0_0740360.1">
    <property type="protein sequence ID" value="TraesPARA_EIv1.0_0740360.1.CDS1"/>
    <property type="gene ID" value="TraesPARA_EIv1.0_0740360"/>
</dbReference>
<dbReference type="NCBIfam" id="TIGR01160">
    <property type="entry name" value="SUI1_MOF2"/>
    <property type="match status" value="1"/>
</dbReference>
<proteinExistence type="inferred from homology"/>
<evidence type="ECO:0000259" key="11">
    <source>
        <dbReference type="PROSITE" id="PS50296"/>
    </source>
</evidence>
<dbReference type="InterPro" id="IPR001950">
    <property type="entry name" value="SUI1"/>
</dbReference>
<dbReference type="GO" id="GO:0006417">
    <property type="term" value="P:regulation of translation"/>
    <property type="evidence" value="ECO:0007669"/>
    <property type="project" value="UniProtKB-KW"/>
</dbReference>
<comment type="similarity">
    <text evidence="2">Belongs to the SUI1 family.</text>
</comment>
<comment type="function">
    <text evidence="1">Probably involved in translation.</text>
</comment>
<dbReference type="SUPFAM" id="SSF55159">
    <property type="entry name" value="eIF1-like"/>
    <property type="match status" value="1"/>
</dbReference>
<keyword evidence="3" id="KW-0396">Initiation factor</keyword>
<dbReference type="InterPro" id="IPR036877">
    <property type="entry name" value="SUI1_dom_sf"/>
</dbReference>
<feature type="compositionally biased region" description="Low complexity" evidence="10">
    <location>
        <begin position="13"/>
        <end position="28"/>
    </location>
</feature>
<dbReference type="GO" id="GO:0003729">
    <property type="term" value="F:mRNA binding"/>
    <property type="evidence" value="ECO:0007669"/>
    <property type="project" value="UniProtKB-ARBA"/>
</dbReference>
<keyword evidence="4" id="KW-0810">Translation regulation</keyword>
<evidence type="ECO:0000256" key="7">
    <source>
        <dbReference type="ARBA" id="ARBA00070288"/>
    </source>
</evidence>
<dbReference type="Pfam" id="PF01253">
    <property type="entry name" value="SUI1"/>
    <property type="match status" value="1"/>
</dbReference>
<feature type="region of interest" description="Disordered" evidence="10">
    <location>
        <begin position="1"/>
        <end position="144"/>
    </location>
</feature>
<evidence type="ECO:0000256" key="2">
    <source>
        <dbReference type="ARBA" id="ARBA00005422"/>
    </source>
</evidence>
<gene>
    <name evidence="12" type="ORF">CAMPLR22A2D_LOCUS4723</name>
</gene>
<organism evidence="12 13">
    <name type="scientific">Triticum aestivum</name>
    <name type="common">Wheat</name>
    <dbReference type="NCBI Taxonomy" id="4565"/>
    <lineage>
        <taxon>Eukaryota</taxon>
        <taxon>Viridiplantae</taxon>
        <taxon>Streptophyta</taxon>
        <taxon>Embryophyta</taxon>
        <taxon>Tracheophyta</taxon>
        <taxon>Spermatophyta</taxon>
        <taxon>Magnoliopsida</taxon>
        <taxon>Liliopsida</taxon>
        <taxon>Poales</taxon>
        <taxon>Poaceae</taxon>
        <taxon>BOP clade</taxon>
        <taxon>Pooideae</taxon>
        <taxon>Triticodae</taxon>
        <taxon>Triticeae</taxon>
        <taxon>Triticinae</taxon>
        <taxon>Triticum</taxon>
    </lineage>
</organism>
<dbReference type="AlphaFoldDB" id="A0A7H4LNA6"/>
<evidence type="ECO:0000313" key="13">
    <source>
        <dbReference type="Proteomes" id="UP000280104"/>
    </source>
</evidence>
<keyword evidence="5" id="KW-0648">Protein biosynthesis</keyword>
<dbReference type="PROSITE" id="PS50296">
    <property type="entry name" value="SUI1"/>
    <property type="match status" value="1"/>
</dbReference>
<name>A0A7H4LNA6_WHEAT</name>
<dbReference type="PANTHER" id="PTHR10388">
    <property type="entry name" value="EUKARYOTIC TRANSLATION INITIATION FACTOR SUI1"/>
    <property type="match status" value="1"/>
</dbReference>
<feature type="domain" description="SUI1" evidence="11">
    <location>
        <begin position="155"/>
        <end position="225"/>
    </location>
</feature>
<protein>
    <recommendedName>
        <fullName evidence="7">Protein translation factor SUI1 homolog</fullName>
    </recommendedName>
    <alternativeName>
        <fullName evidence="8">Protein GOS2</fullName>
    </alternativeName>
    <alternativeName>
        <fullName evidence="9">Protein eIF1</fullName>
    </alternativeName>
    <alternativeName>
        <fullName evidence="6">Translation initiation factor 1</fullName>
    </alternativeName>
</protein>